<sequence length="114" mass="13312">MIADKQADKEAVETETRMYMYDMQNAAKEHGFKGEDGWELSMATNTERIKIQKDYYPTISAKVGPEILLQVFHTIKSRLNQSFQKEEPRPNNDRFAPVEDLNYLVAFNPKRPRT</sequence>
<dbReference type="OrthoDB" id="799018at2"/>
<evidence type="ECO:0000313" key="1">
    <source>
        <dbReference type="EMBL" id="SDF52137.1"/>
    </source>
</evidence>
<reference evidence="1 2" key="1">
    <citation type="submission" date="2016-10" db="EMBL/GenBank/DDBJ databases">
        <authorList>
            <person name="de Groot N.N."/>
        </authorList>
    </citation>
    <scope>NUCLEOTIDE SEQUENCE [LARGE SCALE GENOMIC DNA]</scope>
    <source>
        <strain evidence="1 2">47C3B</strain>
    </source>
</reference>
<gene>
    <name evidence="1" type="ORF">SAMN05216464_11982</name>
</gene>
<accession>A0A1G7LRJ6</accession>
<keyword evidence="2" id="KW-1185">Reference proteome</keyword>
<dbReference type="Proteomes" id="UP000199072">
    <property type="component" value="Unassembled WGS sequence"/>
</dbReference>
<dbReference type="RefSeq" id="WP_091156032.1">
    <property type="nucleotide sequence ID" value="NZ_FNAI01000019.1"/>
</dbReference>
<evidence type="ECO:0000313" key="2">
    <source>
        <dbReference type="Proteomes" id="UP000199072"/>
    </source>
</evidence>
<dbReference type="EMBL" id="FNAI01000019">
    <property type="protein sequence ID" value="SDF52137.1"/>
    <property type="molecule type" value="Genomic_DNA"/>
</dbReference>
<organism evidence="1 2">
    <name type="scientific">Mucilaginibacter pineti</name>
    <dbReference type="NCBI Taxonomy" id="1391627"/>
    <lineage>
        <taxon>Bacteria</taxon>
        <taxon>Pseudomonadati</taxon>
        <taxon>Bacteroidota</taxon>
        <taxon>Sphingobacteriia</taxon>
        <taxon>Sphingobacteriales</taxon>
        <taxon>Sphingobacteriaceae</taxon>
        <taxon>Mucilaginibacter</taxon>
    </lineage>
</organism>
<protein>
    <submittedName>
        <fullName evidence="1">Uncharacterized protein</fullName>
    </submittedName>
</protein>
<dbReference type="AlphaFoldDB" id="A0A1G7LRJ6"/>
<name>A0A1G7LRJ6_9SPHI</name>
<proteinExistence type="predicted"/>